<evidence type="ECO:0008006" key="5">
    <source>
        <dbReference type="Google" id="ProtNLM"/>
    </source>
</evidence>
<evidence type="ECO:0000256" key="2">
    <source>
        <dbReference type="SAM" id="Phobius"/>
    </source>
</evidence>
<dbReference type="EMBL" id="BSPD01000030">
    <property type="protein sequence ID" value="GLS25513.1"/>
    <property type="molecule type" value="Genomic_DNA"/>
</dbReference>
<dbReference type="NCBIfam" id="NF033768">
    <property type="entry name" value="myxo_SS_tail"/>
    <property type="match status" value="1"/>
</dbReference>
<sequence>MIAQPLSPDLVLPWTPDEAQEQAFQRWVKRTLIALLVVFIIIPFLPVFDTDLTPEEKTVVKTKVILKPVEVPPPPVVEQKPKPVPKPPKPKKPEPKPEPPKKKPEAKPEPKPAPKPVTAKEAVQKTARLSEVSAQLNALKGALNVAGLKKKEAVTREKGVVATANRNILGENRASQASFGNAVDETAILVEAAQLTSHEVTAVKGEVTGGTEVTARSHGSYVSGQRDMESIRRVFESHKSSVYALYNEALNQYPELEGKFIFRLVIEPNGGVRDLKIVASELNVTPELERKILRRIRGIQFGAEDVVATSVEYKFVFFPS</sequence>
<comment type="caution">
    <text evidence="3">The sequence shown here is derived from an EMBL/GenBank/DDBJ whole genome shotgun (WGS) entry which is preliminary data.</text>
</comment>
<dbReference type="Proteomes" id="UP001156870">
    <property type="component" value="Unassembled WGS sequence"/>
</dbReference>
<feature type="compositionally biased region" description="Basic and acidic residues" evidence="1">
    <location>
        <begin position="91"/>
        <end position="112"/>
    </location>
</feature>
<keyword evidence="2" id="KW-1133">Transmembrane helix</keyword>
<feature type="compositionally biased region" description="Pro residues" evidence="1">
    <location>
        <begin position="71"/>
        <end position="87"/>
    </location>
</feature>
<evidence type="ECO:0000313" key="3">
    <source>
        <dbReference type="EMBL" id="GLS25513.1"/>
    </source>
</evidence>
<evidence type="ECO:0000256" key="1">
    <source>
        <dbReference type="SAM" id="MobiDB-lite"/>
    </source>
</evidence>
<accession>A0AA37T5F5</accession>
<feature type="transmembrane region" description="Helical" evidence="2">
    <location>
        <begin position="31"/>
        <end position="48"/>
    </location>
</feature>
<keyword evidence="2" id="KW-0472">Membrane</keyword>
<keyword evidence="2" id="KW-0812">Transmembrane</keyword>
<dbReference type="InterPro" id="IPR049806">
    <property type="entry name" value="MasK-like_C"/>
</dbReference>
<gene>
    <name evidence="3" type="ORF">GCM10007877_12270</name>
</gene>
<dbReference type="AlphaFoldDB" id="A0AA37T5F5"/>
<name>A0AA37T5F5_9GAMM</name>
<proteinExistence type="predicted"/>
<evidence type="ECO:0000313" key="4">
    <source>
        <dbReference type="Proteomes" id="UP001156870"/>
    </source>
</evidence>
<feature type="region of interest" description="Disordered" evidence="1">
    <location>
        <begin position="71"/>
        <end position="121"/>
    </location>
</feature>
<protein>
    <recommendedName>
        <fullName evidence="5">AgmX/PglI C-terminal domain-containing protein</fullName>
    </recommendedName>
</protein>
<organism evidence="3 4">
    <name type="scientific">Marinibactrum halimedae</name>
    <dbReference type="NCBI Taxonomy" id="1444977"/>
    <lineage>
        <taxon>Bacteria</taxon>
        <taxon>Pseudomonadati</taxon>
        <taxon>Pseudomonadota</taxon>
        <taxon>Gammaproteobacteria</taxon>
        <taxon>Cellvibrionales</taxon>
        <taxon>Cellvibrionaceae</taxon>
        <taxon>Marinibactrum</taxon>
    </lineage>
</organism>
<keyword evidence="4" id="KW-1185">Reference proteome</keyword>
<reference evidence="3 4" key="1">
    <citation type="journal article" date="2014" name="Int. J. Syst. Evol. Microbiol.">
        <title>Complete genome sequence of Corynebacterium casei LMG S-19264T (=DSM 44701T), isolated from a smear-ripened cheese.</title>
        <authorList>
            <consortium name="US DOE Joint Genome Institute (JGI-PGF)"/>
            <person name="Walter F."/>
            <person name="Albersmeier A."/>
            <person name="Kalinowski J."/>
            <person name="Ruckert C."/>
        </authorList>
    </citation>
    <scope>NUCLEOTIDE SEQUENCE [LARGE SCALE GENOMIC DNA]</scope>
    <source>
        <strain evidence="3 4">NBRC 110095</strain>
    </source>
</reference>
<dbReference type="RefSeq" id="WP_232591989.1">
    <property type="nucleotide sequence ID" value="NZ_BSPD01000030.1"/>
</dbReference>